<keyword evidence="2" id="KW-1185">Reference proteome</keyword>
<organism evidence="1 2">
    <name type="scientific">Cochliobolus carbonum (strain 26-R-13)</name>
    <name type="common">Maize leaf spot fungus</name>
    <name type="synonym">Bipolaris zeicola</name>
    <dbReference type="NCBI Taxonomy" id="930089"/>
    <lineage>
        <taxon>Eukaryota</taxon>
        <taxon>Fungi</taxon>
        <taxon>Dikarya</taxon>
        <taxon>Ascomycota</taxon>
        <taxon>Pezizomycotina</taxon>
        <taxon>Dothideomycetes</taxon>
        <taxon>Pleosporomycetidae</taxon>
        <taxon>Pleosporales</taxon>
        <taxon>Pleosporineae</taxon>
        <taxon>Pleosporaceae</taxon>
        <taxon>Bipolaris</taxon>
    </lineage>
</organism>
<dbReference type="RefSeq" id="XP_007709861.1">
    <property type="nucleotide sequence ID" value="XM_007711671.1"/>
</dbReference>
<evidence type="ECO:0000313" key="2">
    <source>
        <dbReference type="Proteomes" id="UP000053841"/>
    </source>
</evidence>
<proteinExistence type="predicted"/>
<reference evidence="1 2" key="1">
    <citation type="journal article" date="2013" name="PLoS Genet.">
        <title>Comparative genome structure, secondary metabolite, and effector coding capacity across Cochliobolus pathogens.</title>
        <authorList>
            <person name="Condon B.J."/>
            <person name="Leng Y."/>
            <person name="Wu D."/>
            <person name="Bushley K.E."/>
            <person name="Ohm R.A."/>
            <person name="Otillar R."/>
            <person name="Martin J."/>
            <person name="Schackwitz W."/>
            <person name="Grimwood J."/>
            <person name="MohdZainudin N."/>
            <person name="Xue C."/>
            <person name="Wang R."/>
            <person name="Manning V.A."/>
            <person name="Dhillon B."/>
            <person name="Tu Z.J."/>
            <person name="Steffenson B.J."/>
            <person name="Salamov A."/>
            <person name="Sun H."/>
            <person name="Lowry S."/>
            <person name="LaButti K."/>
            <person name="Han J."/>
            <person name="Copeland A."/>
            <person name="Lindquist E."/>
            <person name="Barry K."/>
            <person name="Schmutz J."/>
            <person name="Baker S.E."/>
            <person name="Ciuffetti L.M."/>
            <person name="Grigoriev I.V."/>
            <person name="Zhong S."/>
            <person name="Turgeon B.G."/>
        </authorList>
    </citation>
    <scope>NUCLEOTIDE SEQUENCE [LARGE SCALE GENOMIC DNA]</scope>
    <source>
        <strain evidence="1 2">26-R-13</strain>
    </source>
</reference>
<evidence type="ECO:0000313" key="1">
    <source>
        <dbReference type="EMBL" id="EUC35823.1"/>
    </source>
</evidence>
<sequence length="57" mass="6602">WSSISLSPIPLFISQTKVYDQKNPLVHLPRILPCKKRKPMLKLHAMLFSTQTLRKGD</sequence>
<accession>W6YDS8</accession>
<feature type="non-terminal residue" evidence="1">
    <location>
        <position position="1"/>
    </location>
</feature>
<dbReference type="GeneID" id="19152852"/>
<dbReference type="HOGENOM" id="CLU_3001909_0_0_1"/>
<dbReference type="EMBL" id="KI964569">
    <property type="protein sequence ID" value="EUC35823.1"/>
    <property type="molecule type" value="Genomic_DNA"/>
</dbReference>
<dbReference type="Proteomes" id="UP000053841">
    <property type="component" value="Unassembled WGS sequence"/>
</dbReference>
<gene>
    <name evidence="1" type="ORF">COCCADRAFT_89825</name>
</gene>
<name>W6YDS8_COCC2</name>
<dbReference type="KEGG" id="bze:COCCADRAFT_89825"/>
<protein>
    <submittedName>
        <fullName evidence="1">Uncharacterized protein</fullName>
    </submittedName>
</protein>
<dbReference type="AlphaFoldDB" id="W6YDS8"/>